<dbReference type="PANTHER" id="PTHR19944:SF62">
    <property type="entry name" value="BETA-2-MICROGLOBULIN"/>
    <property type="match status" value="1"/>
</dbReference>
<dbReference type="SUPFAM" id="SSF48726">
    <property type="entry name" value="Immunoglobulin"/>
    <property type="match status" value="1"/>
</dbReference>
<dbReference type="InterPro" id="IPR003597">
    <property type="entry name" value="Ig_C1-set"/>
</dbReference>
<dbReference type="PROSITE" id="PS50835">
    <property type="entry name" value="IG_LIKE"/>
    <property type="match status" value="1"/>
</dbReference>
<dbReference type="GeneID" id="107124986"/>
<protein>
    <recommendedName>
        <fullName evidence="3">Beta-2-microglobulin</fullName>
    </recommendedName>
</protein>
<feature type="domain" description="Ig-like" evidence="8">
    <location>
        <begin position="20"/>
        <end position="105"/>
    </location>
</feature>
<feature type="non-terminal residue" evidence="10">
    <location>
        <position position="1"/>
    </location>
</feature>
<dbReference type="InterPro" id="IPR003006">
    <property type="entry name" value="Ig/MHC_CS"/>
</dbReference>
<evidence type="ECO:0000256" key="1">
    <source>
        <dbReference type="ARBA" id="ARBA00004613"/>
    </source>
</evidence>
<proteinExistence type="inferred from homology"/>
<gene>
    <name evidence="10" type="primary">LOC107124986</name>
</gene>
<dbReference type="InterPro" id="IPR013783">
    <property type="entry name" value="Ig-like_fold"/>
</dbReference>
<evidence type="ECO:0000256" key="3">
    <source>
        <dbReference type="ARBA" id="ARBA00018767"/>
    </source>
</evidence>
<evidence type="ECO:0000256" key="4">
    <source>
        <dbReference type="ARBA" id="ARBA00022451"/>
    </source>
</evidence>
<comment type="subcellular location">
    <subcellularLocation>
        <location evidence="1">Secreted</location>
    </subcellularLocation>
</comment>
<keyword evidence="9" id="KW-1185">Reference proteome</keyword>
<dbReference type="PROSITE" id="PS00290">
    <property type="entry name" value="IG_MHC"/>
    <property type="match status" value="1"/>
</dbReference>
<evidence type="ECO:0000256" key="7">
    <source>
        <dbReference type="ARBA" id="ARBA00023319"/>
    </source>
</evidence>
<dbReference type="InterPro" id="IPR036179">
    <property type="entry name" value="Ig-like_dom_sf"/>
</dbReference>
<dbReference type="InterPro" id="IPR007110">
    <property type="entry name" value="Ig-like_dom"/>
</dbReference>
<organism evidence="9 10">
    <name type="scientific">Gekko japonicus</name>
    <name type="common">Schlegel's Japanese gecko</name>
    <dbReference type="NCBI Taxonomy" id="146911"/>
    <lineage>
        <taxon>Eukaryota</taxon>
        <taxon>Metazoa</taxon>
        <taxon>Chordata</taxon>
        <taxon>Craniata</taxon>
        <taxon>Vertebrata</taxon>
        <taxon>Euteleostomi</taxon>
        <taxon>Lepidosauria</taxon>
        <taxon>Squamata</taxon>
        <taxon>Bifurcata</taxon>
        <taxon>Gekkota</taxon>
        <taxon>Gekkonidae</taxon>
        <taxon>Gekkoninae</taxon>
        <taxon>Gekko</taxon>
    </lineage>
</organism>
<keyword evidence="5" id="KW-0964">Secreted</keyword>
<evidence type="ECO:0000256" key="6">
    <source>
        <dbReference type="ARBA" id="ARBA00022859"/>
    </source>
</evidence>
<evidence type="ECO:0000256" key="5">
    <source>
        <dbReference type="ARBA" id="ARBA00022525"/>
    </source>
</evidence>
<evidence type="ECO:0000256" key="2">
    <source>
        <dbReference type="ARBA" id="ARBA00009564"/>
    </source>
</evidence>
<evidence type="ECO:0000259" key="8">
    <source>
        <dbReference type="PROSITE" id="PS50835"/>
    </source>
</evidence>
<accession>A0ABM1LDB4</accession>
<reference evidence="10" key="1">
    <citation type="submission" date="2025-08" db="UniProtKB">
        <authorList>
            <consortium name="RefSeq"/>
        </authorList>
    </citation>
    <scope>IDENTIFICATION</scope>
</reference>
<dbReference type="Pfam" id="PF07654">
    <property type="entry name" value="C1-set"/>
    <property type="match status" value="1"/>
</dbReference>
<dbReference type="Proteomes" id="UP000694871">
    <property type="component" value="Unplaced"/>
</dbReference>
<dbReference type="SMART" id="SM00407">
    <property type="entry name" value="IGc1"/>
    <property type="match status" value="1"/>
</dbReference>
<evidence type="ECO:0000313" key="10">
    <source>
        <dbReference type="RefSeq" id="XP_015283951.1"/>
    </source>
</evidence>
<evidence type="ECO:0000313" key="9">
    <source>
        <dbReference type="Proteomes" id="UP000694871"/>
    </source>
</evidence>
<dbReference type="InterPro" id="IPR050160">
    <property type="entry name" value="MHC/Immunoglobulin"/>
</dbReference>
<dbReference type="PANTHER" id="PTHR19944">
    <property type="entry name" value="MHC CLASS II-RELATED"/>
    <property type="match status" value="1"/>
</dbReference>
<dbReference type="Gene3D" id="2.60.40.10">
    <property type="entry name" value="Immunoglobulins"/>
    <property type="match status" value="1"/>
</dbReference>
<sequence length="113" mass="12884">EGSRAVVAVVVAAEATSRAPTVQVFTHYPPEIGKENNLQCYADRFHPPKISIELLKNSKPMESQESDLSFHQDWAFHQLVYANITIDGKTEYACKVGHETVRELQTHKLEWEF</sequence>
<keyword evidence="6" id="KW-0391">Immunity</keyword>
<keyword evidence="7" id="KW-0393">Immunoglobulin domain</keyword>
<comment type="similarity">
    <text evidence="2">Belongs to the beta-2-microglobulin family.</text>
</comment>
<keyword evidence="4" id="KW-0490">MHC I</keyword>
<name>A0ABM1LDB4_GEKJA</name>
<dbReference type="RefSeq" id="XP_015283951.1">
    <property type="nucleotide sequence ID" value="XM_015428465.1"/>
</dbReference>